<dbReference type="InterPro" id="IPR015813">
    <property type="entry name" value="Pyrv/PenolPyrv_kinase-like_dom"/>
</dbReference>
<dbReference type="PANTHER" id="PTHR42905:SF5">
    <property type="entry name" value="CARBOXYVINYL-CARBOXYPHOSPHONATE PHOSPHORYLMUTASE, CHLOROPLASTIC"/>
    <property type="match status" value="1"/>
</dbReference>
<protein>
    <submittedName>
        <fullName evidence="1">Isocitrate lyase/PEP mutase family protein</fullName>
    </submittedName>
</protein>
<dbReference type="PROSITE" id="PS00161">
    <property type="entry name" value="ISOCITRATE_LYASE"/>
    <property type="match status" value="1"/>
</dbReference>
<dbReference type="Proteomes" id="UP001064087">
    <property type="component" value="Chromosome"/>
</dbReference>
<keyword evidence="2" id="KW-1185">Reference proteome</keyword>
<name>A0ABY6DAR7_9RHOB</name>
<dbReference type="SUPFAM" id="SSF51621">
    <property type="entry name" value="Phosphoenolpyruvate/pyruvate domain"/>
    <property type="match status" value="1"/>
</dbReference>
<reference evidence="1" key="1">
    <citation type="submission" date="2022-10" db="EMBL/GenBank/DDBJ databases">
        <title>Roseovarius pelagicus sp. nov., isolated from Arctic seawater.</title>
        <authorList>
            <person name="Hong Y.W."/>
            <person name="Hwang C.Y."/>
        </authorList>
    </citation>
    <scope>NUCLEOTIDE SEQUENCE</scope>
    <source>
        <strain evidence="1">HL-MP18</strain>
    </source>
</reference>
<organism evidence="1 2">
    <name type="scientific">Roseovarius pelagicus</name>
    <dbReference type="NCBI Taxonomy" id="2980108"/>
    <lineage>
        <taxon>Bacteria</taxon>
        <taxon>Pseudomonadati</taxon>
        <taxon>Pseudomonadota</taxon>
        <taxon>Alphaproteobacteria</taxon>
        <taxon>Rhodobacterales</taxon>
        <taxon>Roseobacteraceae</taxon>
        <taxon>Roseovarius</taxon>
    </lineage>
</organism>
<dbReference type="InterPro" id="IPR018523">
    <property type="entry name" value="Isocitrate_lyase_ph_CS"/>
</dbReference>
<proteinExistence type="predicted"/>
<evidence type="ECO:0000313" key="2">
    <source>
        <dbReference type="Proteomes" id="UP001064087"/>
    </source>
</evidence>
<dbReference type="InterPro" id="IPR039556">
    <property type="entry name" value="ICL/PEPM"/>
</dbReference>
<dbReference type="PANTHER" id="PTHR42905">
    <property type="entry name" value="PHOSPHOENOLPYRUVATE CARBOXYLASE"/>
    <property type="match status" value="1"/>
</dbReference>
<dbReference type="RefSeq" id="WP_263047790.1">
    <property type="nucleotide sequence ID" value="NZ_CP106738.1"/>
</dbReference>
<dbReference type="Pfam" id="PF13714">
    <property type="entry name" value="PEP_mutase"/>
    <property type="match status" value="1"/>
</dbReference>
<dbReference type="GO" id="GO:0016829">
    <property type="term" value="F:lyase activity"/>
    <property type="evidence" value="ECO:0007669"/>
    <property type="project" value="UniProtKB-KW"/>
</dbReference>
<dbReference type="EMBL" id="CP106738">
    <property type="protein sequence ID" value="UXX83074.1"/>
    <property type="molecule type" value="Genomic_DNA"/>
</dbReference>
<dbReference type="Gene3D" id="3.20.20.60">
    <property type="entry name" value="Phosphoenolpyruvate-binding domains"/>
    <property type="match status" value="1"/>
</dbReference>
<gene>
    <name evidence="1" type="ORF">N7U68_18670</name>
</gene>
<accession>A0ABY6DAR7</accession>
<dbReference type="InterPro" id="IPR040442">
    <property type="entry name" value="Pyrv_kinase-like_dom_sf"/>
</dbReference>
<dbReference type="CDD" id="cd00377">
    <property type="entry name" value="ICL_PEPM"/>
    <property type="match status" value="1"/>
</dbReference>
<evidence type="ECO:0000313" key="1">
    <source>
        <dbReference type="EMBL" id="UXX83074.1"/>
    </source>
</evidence>
<keyword evidence="1" id="KW-0456">Lyase</keyword>
<sequence length="309" mass="33202">MSVNETAATKPTRRMRELMAGSELLVSPGVFDGYSVRMVEKMGFKTACTTGAGLSNSRLGVPDVGIMGLTDNVEACRMIARSVSIPVMADADTGYGNPVTVLHTVQRFEEAGVAGINIEDQVSPKRCGHMAGKDVIDMREMARKVEAACDARRDDDFVVLARTDAIAVEGLEGAIRRAQLYAQAGADMIFADAISDEDQIKALVDAVPVPVSVNMGFGIRNRPTTPLIPFTRLAEIGVRRVTLPRLLPAAALAAMENALGLLKSTVDTGEIMHRPDLLSSIDDIWALMGQPEMKALEAQYNDLEGVKVN</sequence>